<dbReference type="Proteomes" id="UP000632289">
    <property type="component" value="Unassembled WGS sequence"/>
</dbReference>
<dbReference type="EMBL" id="JACXYU010000009">
    <property type="protein sequence ID" value="MBD3933288.1"/>
    <property type="molecule type" value="Genomic_DNA"/>
</dbReference>
<evidence type="ECO:0000313" key="3">
    <source>
        <dbReference type="EMBL" id="MBD3933288.1"/>
    </source>
</evidence>
<dbReference type="AlphaFoldDB" id="A0A927F0Q8"/>
<feature type="region of interest" description="Disordered" evidence="1">
    <location>
        <begin position="1"/>
        <end position="23"/>
    </location>
</feature>
<organism evidence="3 4">
    <name type="scientific">Streptomyces chumphonensis</name>
    <dbReference type="NCBI Taxonomy" id="1214925"/>
    <lineage>
        <taxon>Bacteria</taxon>
        <taxon>Bacillati</taxon>
        <taxon>Actinomycetota</taxon>
        <taxon>Actinomycetes</taxon>
        <taxon>Kitasatosporales</taxon>
        <taxon>Streptomycetaceae</taxon>
        <taxon>Streptomyces</taxon>
    </lineage>
</organism>
<evidence type="ECO:0000313" key="4">
    <source>
        <dbReference type="Proteomes" id="UP000632289"/>
    </source>
</evidence>
<dbReference type="InterPro" id="IPR011051">
    <property type="entry name" value="RmlC_Cupin_sf"/>
</dbReference>
<gene>
    <name evidence="3" type="ORF">IF129_17235</name>
</gene>
<evidence type="ECO:0000259" key="2">
    <source>
        <dbReference type="Pfam" id="PF07883"/>
    </source>
</evidence>
<dbReference type="Gene3D" id="2.60.120.10">
    <property type="entry name" value="Jelly Rolls"/>
    <property type="match status" value="1"/>
</dbReference>
<protein>
    <submittedName>
        <fullName evidence="3">Cupin domain-containing protein</fullName>
    </submittedName>
</protein>
<dbReference type="InterPro" id="IPR014710">
    <property type="entry name" value="RmlC-like_jellyroll"/>
</dbReference>
<comment type="caution">
    <text evidence="3">The sequence shown here is derived from an EMBL/GenBank/DDBJ whole genome shotgun (WGS) entry which is preliminary data.</text>
</comment>
<proteinExistence type="predicted"/>
<accession>A0A927F0Q8</accession>
<dbReference type="Pfam" id="PF07883">
    <property type="entry name" value="Cupin_2"/>
    <property type="match status" value="1"/>
</dbReference>
<name>A0A927F0Q8_9ACTN</name>
<dbReference type="SUPFAM" id="SSF51182">
    <property type="entry name" value="RmlC-like cupins"/>
    <property type="match status" value="1"/>
</dbReference>
<dbReference type="RefSeq" id="WP_191210585.1">
    <property type="nucleotide sequence ID" value="NZ_BAABKL010000050.1"/>
</dbReference>
<dbReference type="CDD" id="cd06990">
    <property type="entry name" value="cupin_DUF861"/>
    <property type="match status" value="1"/>
</dbReference>
<reference evidence="3" key="1">
    <citation type="submission" date="2020-09" db="EMBL/GenBank/DDBJ databases">
        <title>Secondary metabolite and genome analysis of marine Streptomyces chumphonensis KK1-2T.</title>
        <authorList>
            <person name="Phongsopitanun W."/>
            <person name="Kanchanasin P."/>
            <person name="Pittayakhajonwut P."/>
            <person name="Suwanborirux K."/>
            <person name="Tanasupawat S."/>
        </authorList>
    </citation>
    <scope>NUCLEOTIDE SEQUENCE</scope>
    <source>
        <strain evidence="3">KK1-2</strain>
    </source>
</reference>
<feature type="compositionally biased region" description="Basic and acidic residues" evidence="1">
    <location>
        <begin position="7"/>
        <end position="17"/>
    </location>
</feature>
<keyword evidence="4" id="KW-1185">Reference proteome</keyword>
<feature type="domain" description="Cupin type-2" evidence="2">
    <location>
        <begin position="63"/>
        <end position="111"/>
    </location>
</feature>
<evidence type="ECO:0000256" key="1">
    <source>
        <dbReference type="SAM" id="MobiDB-lite"/>
    </source>
</evidence>
<dbReference type="InterPro" id="IPR013096">
    <property type="entry name" value="Cupin_2"/>
</dbReference>
<sequence length="120" mass="13347">MSGVSRKNFDSPEEVRPFEQGTGHLDLVNLESGPVVRGVFEPGWQWSRHVKPIVGTDSCQSPHLGYVTAGRLRVRMDDGEEVEFGQGDLLIVQPGHDAWVVGDEPCVIIDWMTSPTYAQR</sequence>